<feature type="transmembrane region" description="Helical" evidence="1">
    <location>
        <begin position="188"/>
        <end position="207"/>
    </location>
</feature>
<keyword evidence="1" id="KW-0812">Transmembrane</keyword>
<dbReference type="Proteomes" id="UP000198508">
    <property type="component" value="Unassembled WGS sequence"/>
</dbReference>
<accession>A0A1I0C980</accession>
<keyword evidence="1" id="KW-0472">Membrane</keyword>
<dbReference type="STRING" id="460384.SAMN05216313_102357"/>
<gene>
    <name evidence="2" type="ORF">SAMN05216313_102357</name>
</gene>
<organism evidence="2 3">
    <name type="scientific">Enterocloster lavalensis</name>
    <dbReference type="NCBI Taxonomy" id="460384"/>
    <lineage>
        <taxon>Bacteria</taxon>
        <taxon>Bacillati</taxon>
        <taxon>Bacillota</taxon>
        <taxon>Clostridia</taxon>
        <taxon>Lachnospirales</taxon>
        <taxon>Lachnospiraceae</taxon>
        <taxon>Enterocloster</taxon>
    </lineage>
</organism>
<evidence type="ECO:0000256" key="1">
    <source>
        <dbReference type="SAM" id="Phobius"/>
    </source>
</evidence>
<dbReference type="GeneID" id="93277309"/>
<dbReference type="Pfam" id="PF11299">
    <property type="entry name" value="DUF3100"/>
    <property type="match status" value="1"/>
</dbReference>
<reference evidence="3" key="1">
    <citation type="submission" date="2016-10" db="EMBL/GenBank/DDBJ databases">
        <authorList>
            <person name="Varghese N."/>
            <person name="Submissions S."/>
        </authorList>
    </citation>
    <scope>NUCLEOTIDE SEQUENCE [LARGE SCALE GENOMIC DNA]</scope>
    <source>
        <strain evidence="3">NLAE-zl-G277</strain>
    </source>
</reference>
<feature type="transmembrane region" description="Helical" evidence="1">
    <location>
        <begin position="214"/>
        <end position="235"/>
    </location>
</feature>
<dbReference type="RefSeq" id="WP_092360937.1">
    <property type="nucleotide sequence ID" value="NZ_CABJCG010000001.1"/>
</dbReference>
<keyword evidence="3" id="KW-1185">Reference proteome</keyword>
<dbReference type="AlphaFoldDB" id="A0A1I0C980"/>
<evidence type="ECO:0000313" key="2">
    <source>
        <dbReference type="EMBL" id="SET15813.1"/>
    </source>
</evidence>
<feature type="transmembrane region" description="Helical" evidence="1">
    <location>
        <begin position="132"/>
        <end position="150"/>
    </location>
</feature>
<keyword evidence="1" id="KW-1133">Transmembrane helix</keyword>
<feature type="transmembrane region" description="Helical" evidence="1">
    <location>
        <begin position="24"/>
        <end position="43"/>
    </location>
</feature>
<proteinExistence type="predicted"/>
<dbReference type="InterPro" id="IPR021450">
    <property type="entry name" value="DUF3100"/>
</dbReference>
<name>A0A1I0C980_9FIRM</name>
<evidence type="ECO:0000313" key="3">
    <source>
        <dbReference type="Proteomes" id="UP000198508"/>
    </source>
</evidence>
<dbReference type="EMBL" id="FOIM01000002">
    <property type="protein sequence ID" value="SET15813.1"/>
    <property type="molecule type" value="Genomic_DNA"/>
</dbReference>
<feature type="transmembrane region" description="Helical" evidence="1">
    <location>
        <begin position="55"/>
        <end position="71"/>
    </location>
</feature>
<protein>
    <submittedName>
        <fullName evidence="2">Uncharacterized protein</fullName>
    </submittedName>
</protein>
<sequence>MSNTNQKAETVDPVLSTKDGRWPIFIKLFILLIAASVLAELIGTVTIPLGPIGKISIIPMIFSMIIAVLFTPDALGRVIEPLKKLCSEKEVQLAENAIMLMLLILGVKLGTSAGPNILKIVQAGPALIFQEFGNLGTMLIGLPFAMILGMRREAVGATVSICREPTLGLISEKYGINSPEGLGVMGTYMVGNLFGTLFFGLLASLAVNTGIHPYALAMASGMGSGSMMTAASTSLAEILPNMKDEILAYAATSNIMTNVTGLYMECFIAIPLANKMYRVYSRLLRRKEA</sequence>
<feature type="transmembrane region" description="Helical" evidence="1">
    <location>
        <begin position="255"/>
        <end position="277"/>
    </location>
</feature>